<evidence type="ECO:0000256" key="4">
    <source>
        <dbReference type="ARBA" id="ARBA00022962"/>
    </source>
</evidence>
<dbReference type="GO" id="GO:0009236">
    <property type="term" value="P:cobalamin biosynthetic process"/>
    <property type="evidence" value="ECO:0007669"/>
    <property type="project" value="UniProtKB-KW"/>
</dbReference>
<organism evidence="6 7">
    <name type="scientific">Vibrio maritimus</name>
    <dbReference type="NCBI Taxonomy" id="990268"/>
    <lineage>
        <taxon>Bacteria</taxon>
        <taxon>Pseudomonadati</taxon>
        <taxon>Pseudomonadota</taxon>
        <taxon>Gammaproteobacteria</taxon>
        <taxon>Vibrionales</taxon>
        <taxon>Vibrionaceae</taxon>
        <taxon>Vibrio</taxon>
    </lineage>
</organism>
<evidence type="ECO:0000256" key="3">
    <source>
        <dbReference type="ARBA" id="ARBA00022573"/>
    </source>
</evidence>
<keyword evidence="6" id="KW-0436">Ligase</keyword>
<name>A0A090RUN4_9VIBR</name>
<evidence type="ECO:0000259" key="5">
    <source>
        <dbReference type="Pfam" id="PF07685"/>
    </source>
</evidence>
<dbReference type="Proteomes" id="UP000029228">
    <property type="component" value="Unassembled WGS sequence"/>
</dbReference>
<evidence type="ECO:0000313" key="6">
    <source>
        <dbReference type="EMBL" id="GAL18278.1"/>
    </source>
</evidence>
<proteinExistence type="inferred from homology"/>
<feature type="domain" description="CobB/CobQ-like glutamine amidotransferase" evidence="5">
    <location>
        <begin position="2"/>
        <end position="91"/>
    </location>
</feature>
<dbReference type="EMBL" id="BBMR01000002">
    <property type="protein sequence ID" value="GAL18278.1"/>
    <property type="molecule type" value="Genomic_DNA"/>
</dbReference>
<dbReference type="InterPro" id="IPR029062">
    <property type="entry name" value="Class_I_gatase-like"/>
</dbReference>
<dbReference type="AlphaFoldDB" id="A0A090RUN4"/>
<sequence length="147" mass="16061">MHGIEGKPGRSEGLKLLNLTTQLEAEKQLTNVKGGLNLGERTVEIEGYEIHAGQSIVSGVQPVTFSNGFKDGAISEDNQVLGTYVHGFFDMPDVVNLIAQWVNGADVESFAINDEKENAIDRIADSIEEHLKLDLLWPDLTEAARAE</sequence>
<dbReference type="EC" id="6.3.5.10" evidence="6"/>
<dbReference type="PANTHER" id="PTHR21343">
    <property type="entry name" value="DETHIOBIOTIN SYNTHETASE"/>
    <property type="match status" value="1"/>
</dbReference>
<dbReference type="PROSITE" id="PS51274">
    <property type="entry name" value="GATASE_COBBQ"/>
    <property type="match status" value="1"/>
</dbReference>
<keyword evidence="4" id="KW-0315">Glutamine amidotransferase</keyword>
<gene>
    <name evidence="6" type="ORF">JCM19235_6831</name>
</gene>
<evidence type="ECO:0000256" key="2">
    <source>
        <dbReference type="ARBA" id="ARBA00006205"/>
    </source>
</evidence>
<evidence type="ECO:0000256" key="1">
    <source>
        <dbReference type="ARBA" id="ARBA00004953"/>
    </source>
</evidence>
<dbReference type="Pfam" id="PF07685">
    <property type="entry name" value="GATase_3"/>
    <property type="match status" value="1"/>
</dbReference>
<keyword evidence="7" id="KW-1185">Reference proteome</keyword>
<keyword evidence="3" id="KW-0169">Cobalamin biosynthesis</keyword>
<comment type="pathway">
    <text evidence="1">Cofactor biosynthesis; adenosylcobalamin biosynthesis.</text>
</comment>
<evidence type="ECO:0000313" key="7">
    <source>
        <dbReference type="Proteomes" id="UP000029228"/>
    </source>
</evidence>
<reference evidence="6 7" key="1">
    <citation type="submission" date="2014-09" db="EMBL/GenBank/DDBJ databases">
        <title>Vibrio maritimus JCM 19235. (C45) whole genome shotgun sequence.</title>
        <authorList>
            <person name="Sawabe T."/>
            <person name="Meirelles P."/>
            <person name="Nakanishi M."/>
            <person name="Sayaka M."/>
            <person name="Hattori M."/>
            <person name="Ohkuma M."/>
        </authorList>
    </citation>
    <scope>NUCLEOTIDE SEQUENCE [LARGE SCALE GENOMIC DNA]</scope>
    <source>
        <strain evidence="7">JCM19235</strain>
    </source>
</reference>
<accession>A0A090RUN4</accession>
<dbReference type="GO" id="GO:0051921">
    <property type="term" value="F:adenosylcobyric acid synthase (glutamine-hydrolyzing) activity"/>
    <property type="evidence" value="ECO:0007669"/>
    <property type="project" value="UniProtKB-EC"/>
</dbReference>
<dbReference type="SUPFAM" id="SSF52317">
    <property type="entry name" value="Class I glutamine amidotransferase-like"/>
    <property type="match status" value="1"/>
</dbReference>
<dbReference type="InterPro" id="IPR011698">
    <property type="entry name" value="GATase_3"/>
</dbReference>
<dbReference type="STRING" id="990268.JCM19235_6831"/>
<protein>
    <submittedName>
        <fullName evidence="6">Cobyric acid synthase</fullName>
        <ecNumber evidence="6">6.3.5.10</ecNumber>
    </submittedName>
</protein>
<comment type="caution">
    <text evidence="6">The sequence shown here is derived from an EMBL/GenBank/DDBJ whole genome shotgun (WGS) entry which is preliminary data.</text>
</comment>
<dbReference type="PANTHER" id="PTHR21343:SF1">
    <property type="entry name" value="COBYRIC ACID SYNTHASE"/>
    <property type="match status" value="1"/>
</dbReference>
<comment type="similarity">
    <text evidence="2">Belongs to the CobB/CobQ family. CobQ subfamily.</text>
</comment>